<evidence type="ECO:0000259" key="8">
    <source>
        <dbReference type="PROSITE" id="PS51100"/>
    </source>
</evidence>
<dbReference type="PANTHER" id="PTHR34581:SF2">
    <property type="entry name" value="PTS SYSTEM N,N'-DIACETYLCHITOBIOSE-SPECIFIC EIIB COMPONENT"/>
    <property type="match status" value="1"/>
</dbReference>
<organism evidence="9 10">
    <name type="scientific">Sharpea azabuensis</name>
    <dbReference type="NCBI Taxonomy" id="322505"/>
    <lineage>
        <taxon>Bacteria</taxon>
        <taxon>Bacillati</taxon>
        <taxon>Bacillota</taxon>
        <taxon>Erysipelotrichia</taxon>
        <taxon>Erysipelotrichales</taxon>
        <taxon>Coprobacillaceae</taxon>
        <taxon>Sharpea</taxon>
    </lineage>
</organism>
<dbReference type="Pfam" id="PF02302">
    <property type="entry name" value="PTS_IIB"/>
    <property type="match status" value="1"/>
</dbReference>
<evidence type="ECO:0000256" key="4">
    <source>
        <dbReference type="ARBA" id="ARBA00022679"/>
    </source>
</evidence>
<reference evidence="10" key="1">
    <citation type="submission" date="2016-10" db="EMBL/GenBank/DDBJ databases">
        <authorList>
            <person name="Varghese N."/>
        </authorList>
    </citation>
    <scope>NUCLEOTIDE SEQUENCE [LARGE SCALE GENOMIC DNA]</scope>
    <source>
        <strain evidence="10">DSM 20406</strain>
    </source>
</reference>
<dbReference type="GO" id="GO:0016301">
    <property type="term" value="F:kinase activity"/>
    <property type="evidence" value="ECO:0007669"/>
    <property type="project" value="UniProtKB-KW"/>
</dbReference>
<evidence type="ECO:0000256" key="1">
    <source>
        <dbReference type="ARBA" id="ARBA00022448"/>
    </source>
</evidence>
<dbReference type="RefSeq" id="WP_033163409.1">
    <property type="nucleotide sequence ID" value="NZ_CACWHD010000008.1"/>
</dbReference>
<feature type="modified residue" description="Phosphocysteine; by EIIA" evidence="7">
    <location>
        <position position="7"/>
    </location>
</feature>
<dbReference type="InterPro" id="IPR051819">
    <property type="entry name" value="PTS_sugar-specific_EIIB"/>
</dbReference>
<dbReference type="InterPro" id="IPR036095">
    <property type="entry name" value="PTS_EIIB-like_sf"/>
</dbReference>
<dbReference type="Gene3D" id="3.40.50.2300">
    <property type="match status" value="1"/>
</dbReference>
<dbReference type="PANTHER" id="PTHR34581">
    <property type="entry name" value="PTS SYSTEM N,N'-DIACETYLCHITOBIOSE-SPECIFIC EIIB COMPONENT"/>
    <property type="match status" value="1"/>
</dbReference>
<keyword evidence="6" id="KW-0418">Kinase</keyword>
<dbReference type="GeneID" id="54120806"/>
<feature type="domain" description="PTS EIIB type-3" evidence="8">
    <location>
        <begin position="1"/>
        <end position="102"/>
    </location>
</feature>
<keyword evidence="4" id="KW-0808">Transferase</keyword>
<dbReference type="CDD" id="cd05564">
    <property type="entry name" value="PTS_IIB_chitobiose_lichenan"/>
    <property type="match status" value="1"/>
</dbReference>
<keyword evidence="2" id="KW-0597">Phosphoprotein</keyword>
<dbReference type="PROSITE" id="PS51100">
    <property type="entry name" value="PTS_EIIB_TYPE_3"/>
    <property type="match status" value="1"/>
</dbReference>
<evidence type="ECO:0000256" key="5">
    <source>
        <dbReference type="ARBA" id="ARBA00022683"/>
    </source>
</evidence>
<dbReference type="SUPFAM" id="SSF52794">
    <property type="entry name" value="PTS system IIB component-like"/>
    <property type="match status" value="1"/>
</dbReference>
<keyword evidence="5" id="KW-0598">Phosphotransferase system</keyword>
<accession>A0A1H6TQ20</accession>
<name>A0A1H6TQ20_9FIRM</name>
<dbReference type="InterPro" id="IPR013012">
    <property type="entry name" value="PTS_EIIB_3"/>
</dbReference>
<evidence type="ECO:0000256" key="3">
    <source>
        <dbReference type="ARBA" id="ARBA00022597"/>
    </source>
</evidence>
<dbReference type="GO" id="GO:0008982">
    <property type="term" value="F:protein-N(PI)-phosphohistidine-sugar phosphotransferase activity"/>
    <property type="evidence" value="ECO:0007669"/>
    <property type="project" value="InterPro"/>
</dbReference>
<keyword evidence="1" id="KW-0813">Transport</keyword>
<dbReference type="eggNOG" id="COG1440">
    <property type="taxonomic scope" value="Bacteria"/>
</dbReference>
<dbReference type="STRING" id="322505.SAMN04487836_10680"/>
<evidence type="ECO:0000256" key="2">
    <source>
        <dbReference type="ARBA" id="ARBA00022553"/>
    </source>
</evidence>
<keyword evidence="10" id="KW-1185">Reference proteome</keyword>
<evidence type="ECO:0000256" key="7">
    <source>
        <dbReference type="PROSITE-ProRule" id="PRU00423"/>
    </source>
</evidence>
<evidence type="ECO:0000313" key="10">
    <source>
        <dbReference type="Proteomes" id="UP000183028"/>
    </source>
</evidence>
<gene>
    <name evidence="9" type="ORF">SAMN04487834_102617</name>
</gene>
<dbReference type="Proteomes" id="UP000183028">
    <property type="component" value="Unassembled WGS sequence"/>
</dbReference>
<dbReference type="OrthoDB" id="9808134at2"/>
<protein>
    <submittedName>
        <fullName evidence="9">PTS system, cellobiose-specific IIB component</fullName>
    </submittedName>
</protein>
<keyword evidence="3" id="KW-0762">Sugar transport</keyword>
<proteinExistence type="predicted"/>
<dbReference type="EMBL" id="FNYK01000026">
    <property type="protein sequence ID" value="SEI82118.1"/>
    <property type="molecule type" value="Genomic_DNA"/>
</dbReference>
<sequence length="102" mass="11199">MKIMLCCAAGMSTSLLVTKMEKAAAAKGLDVEIWANPVSEAKDHLDADIILLGPQIRYAEKSVKELVDGKMPVQNIDMRSYGRMDGEKVLSDALKAIEDFKK</sequence>
<dbReference type="AlphaFoldDB" id="A0A1H6TQ20"/>
<dbReference type="GO" id="GO:0009401">
    <property type="term" value="P:phosphoenolpyruvate-dependent sugar phosphotransferase system"/>
    <property type="evidence" value="ECO:0007669"/>
    <property type="project" value="UniProtKB-KW"/>
</dbReference>
<evidence type="ECO:0000256" key="6">
    <source>
        <dbReference type="ARBA" id="ARBA00022777"/>
    </source>
</evidence>
<dbReference type="InterPro" id="IPR003501">
    <property type="entry name" value="PTS_EIIB_2/3"/>
</dbReference>
<evidence type="ECO:0000313" key="9">
    <source>
        <dbReference type="EMBL" id="SEI82118.1"/>
    </source>
</evidence>